<dbReference type="InterPro" id="IPR011050">
    <property type="entry name" value="Pectin_lyase_fold/virulence"/>
</dbReference>
<dbReference type="Pfam" id="PF13229">
    <property type="entry name" value="Beta_helix"/>
    <property type="match status" value="1"/>
</dbReference>
<evidence type="ECO:0000313" key="2">
    <source>
        <dbReference type="EMBL" id="KKO00182.1"/>
    </source>
</evidence>
<organism evidence="2">
    <name type="scientific">marine sediment metagenome</name>
    <dbReference type="NCBI Taxonomy" id="412755"/>
    <lineage>
        <taxon>unclassified sequences</taxon>
        <taxon>metagenomes</taxon>
        <taxon>ecological metagenomes</taxon>
    </lineage>
</organism>
<accession>A0A0F9XLG8</accession>
<gene>
    <name evidence="2" type="ORF">LCGC14_0129480</name>
</gene>
<dbReference type="AlphaFoldDB" id="A0A0F9XLG8"/>
<dbReference type="EMBL" id="LAZR01000042">
    <property type="protein sequence ID" value="KKO00182.1"/>
    <property type="molecule type" value="Genomic_DNA"/>
</dbReference>
<dbReference type="SMART" id="SM00710">
    <property type="entry name" value="PbH1"/>
    <property type="match status" value="5"/>
</dbReference>
<comment type="caution">
    <text evidence="2">The sequence shown here is derived from an EMBL/GenBank/DDBJ whole genome shotgun (WGS) entry which is preliminary data.</text>
</comment>
<name>A0A0F9XLG8_9ZZZZ</name>
<dbReference type="InterPro" id="IPR039448">
    <property type="entry name" value="Beta_helix"/>
</dbReference>
<dbReference type="PROSITE" id="PS51257">
    <property type="entry name" value="PROKAR_LIPOPROTEIN"/>
    <property type="match status" value="1"/>
</dbReference>
<proteinExistence type="predicted"/>
<dbReference type="SUPFAM" id="SSF51126">
    <property type="entry name" value="Pectin lyase-like"/>
    <property type="match status" value="1"/>
</dbReference>
<dbReference type="Gene3D" id="2.160.20.10">
    <property type="entry name" value="Single-stranded right-handed beta-helix, Pectin lyase-like"/>
    <property type="match status" value="1"/>
</dbReference>
<reference evidence="2" key="1">
    <citation type="journal article" date="2015" name="Nature">
        <title>Complex archaea that bridge the gap between prokaryotes and eukaryotes.</title>
        <authorList>
            <person name="Spang A."/>
            <person name="Saw J.H."/>
            <person name="Jorgensen S.L."/>
            <person name="Zaremba-Niedzwiedzka K."/>
            <person name="Martijn J."/>
            <person name="Lind A.E."/>
            <person name="van Eijk R."/>
            <person name="Schleper C."/>
            <person name="Guy L."/>
            <person name="Ettema T.J."/>
        </authorList>
    </citation>
    <scope>NUCLEOTIDE SEQUENCE</scope>
</reference>
<dbReference type="InterPro" id="IPR012334">
    <property type="entry name" value="Pectin_lyas_fold"/>
</dbReference>
<protein>
    <recommendedName>
        <fullName evidence="1">Right handed beta helix domain-containing protein</fullName>
    </recommendedName>
</protein>
<feature type="domain" description="Right handed beta helix" evidence="1">
    <location>
        <begin position="115"/>
        <end position="256"/>
    </location>
</feature>
<evidence type="ECO:0000259" key="1">
    <source>
        <dbReference type="Pfam" id="PF13229"/>
    </source>
</evidence>
<sequence length="461" mass="51942">MKGIFSYLFIFLLIIVTSCSKDDLNKILSNETYVADQENLDAAGLPIREFSAQAPEMPMVNEYVIELDRWDIPNTNTDFAKTTTNLQAAIDWARDEEYSRVTLPTGEYLVGEDINDIYYGGIDIYGNTEFVFSEGAVLTINTNDKWNYCVLRLNGDNIIVRDGEIRGERDTHIYTPREDGKTAHDEGHGICVWDNNNVLIENMNIHDVTGDGSLVLDSNDVTFKNNNIYNNRRQGISIVGGVRIEIVDNEIHHINGTSPQFGVDIEGPGRVDEDILIQDNYFHHNAGGDIVNATGENVYILDNVMEQGDDSKYTDGPIVSWHKTHNIIARNTVTMINGSANGRLGYIQYSSGGEKGHNRATYVHDNIMNNCGMYMYKSSDADVRRNEFLGYFLAFSDFENAIIIDNLVTYSATETNLRYCWSYRFNNATGFASGNFLGEELEELPLSETEPYTLQCVVDGW</sequence>
<dbReference type="InterPro" id="IPR006626">
    <property type="entry name" value="PbH1"/>
</dbReference>